<protein>
    <recommendedName>
        <fullName evidence="1">NACHT-NTPase and P-loop NTPases N-terminal domain-containing protein</fullName>
    </recommendedName>
</protein>
<dbReference type="EMBL" id="JAOQBH010000011">
    <property type="protein sequence ID" value="KAJ4129135.1"/>
    <property type="molecule type" value="Genomic_DNA"/>
</dbReference>
<evidence type="ECO:0000313" key="2">
    <source>
        <dbReference type="EMBL" id="KAJ4129135.1"/>
    </source>
</evidence>
<accession>A0ABQ8R859</accession>
<reference evidence="2" key="1">
    <citation type="submission" date="2022-09" db="EMBL/GenBank/DDBJ databases">
        <title>Fusarium specimens isolated from Avocado Roots.</title>
        <authorList>
            <person name="Stajich J."/>
            <person name="Roper C."/>
            <person name="Heimlech-Rivalta G."/>
        </authorList>
    </citation>
    <scope>NUCLEOTIDE SEQUENCE</scope>
    <source>
        <strain evidence="2">CF00095</strain>
    </source>
</reference>
<gene>
    <name evidence="2" type="ORF">NW768_007668</name>
</gene>
<dbReference type="Proteomes" id="UP001152024">
    <property type="component" value="Unassembled WGS sequence"/>
</dbReference>
<keyword evidence="3" id="KW-1185">Reference proteome</keyword>
<dbReference type="Pfam" id="PF17107">
    <property type="entry name" value="SesA"/>
    <property type="match status" value="1"/>
</dbReference>
<proteinExistence type="predicted"/>
<comment type="caution">
    <text evidence="2">The sequence shown here is derived from an EMBL/GenBank/DDBJ whole genome shotgun (WGS) entry which is preliminary data.</text>
</comment>
<feature type="domain" description="NACHT-NTPase and P-loop NTPases N-terminal" evidence="1">
    <location>
        <begin position="10"/>
        <end position="131"/>
    </location>
</feature>
<evidence type="ECO:0000259" key="1">
    <source>
        <dbReference type="Pfam" id="PF17107"/>
    </source>
</evidence>
<name>A0ABQ8R859_FUSEQ</name>
<sequence>MSGAEVFSLITGIITIIDAAIKICDAAGDVSGLPPAVRNAVSRLPLIQESLELAKDGLQQKVSCQESFSALGTTLKACGERVAELQGLFQKMILASGTSRKERYMRVMRTVAQTDKVERLMDEIFADVHVLTLHHVIKSSTREHIGDLIHDIERAKNYEGAASLLMNDKEFGRYCVYNGVGNQNINGGTGLQINGPSNGSVFNFVQN</sequence>
<organism evidence="2 3">
    <name type="scientific">Fusarium equiseti</name>
    <name type="common">Fusarium scirpi</name>
    <dbReference type="NCBI Taxonomy" id="61235"/>
    <lineage>
        <taxon>Eukaryota</taxon>
        <taxon>Fungi</taxon>
        <taxon>Dikarya</taxon>
        <taxon>Ascomycota</taxon>
        <taxon>Pezizomycotina</taxon>
        <taxon>Sordariomycetes</taxon>
        <taxon>Hypocreomycetidae</taxon>
        <taxon>Hypocreales</taxon>
        <taxon>Nectriaceae</taxon>
        <taxon>Fusarium</taxon>
        <taxon>Fusarium incarnatum-equiseti species complex</taxon>
    </lineage>
</organism>
<evidence type="ECO:0000313" key="3">
    <source>
        <dbReference type="Proteomes" id="UP001152024"/>
    </source>
</evidence>
<dbReference type="InterPro" id="IPR031352">
    <property type="entry name" value="SesA"/>
</dbReference>